<sequence length="75" mass="7724">MSRTVRVRTPLATMPTGNLRYSGSSGNRPRDGLSPTNPLQAAGIRIEPPPSLACAIGTTPAATKAPDPDEEAPAV</sequence>
<name>A0A655AE60_MYCTX</name>
<dbReference type="AlphaFoldDB" id="A0A655AE60"/>
<reference evidence="2 3" key="1">
    <citation type="submission" date="2015-03" db="EMBL/GenBank/DDBJ databases">
        <authorList>
            <consortium name="Pathogen Informatics"/>
        </authorList>
    </citation>
    <scope>NUCLEOTIDE SEQUENCE [LARGE SCALE GENOMIC DNA]</scope>
    <source>
        <strain evidence="2 3">Bir 172</strain>
    </source>
</reference>
<accession>A0A655AE60</accession>
<protein>
    <submittedName>
        <fullName evidence="2">Uncharacterized protein</fullName>
    </submittedName>
</protein>
<feature type="region of interest" description="Disordered" evidence="1">
    <location>
        <begin position="1"/>
        <end position="75"/>
    </location>
</feature>
<evidence type="ECO:0000256" key="1">
    <source>
        <dbReference type="SAM" id="MobiDB-lite"/>
    </source>
</evidence>
<dbReference type="EMBL" id="CNGE01000456">
    <property type="protein sequence ID" value="CKS79083.1"/>
    <property type="molecule type" value="Genomic_DNA"/>
</dbReference>
<proteinExistence type="predicted"/>
<organism evidence="2 3">
    <name type="scientific">Mycobacterium tuberculosis</name>
    <dbReference type="NCBI Taxonomy" id="1773"/>
    <lineage>
        <taxon>Bacteria</taxon>
        <taxon>Bacillati</taxon>
        <taxon>Actinomycetota</taxon>
        <taxon>Actinomycetes</taxon>
        <taxon>Mycobacteriales</taxon>
        <taxon>Mycobacteriaceae</taxon>
        <taxon>Mycobacterium</taxon>
        <taxon>Mycobacterium tuberculosis complex</taxon>
    </lineage>
</organism>
<evidence type="ECO:0000313" key="3">
    <source>
        <dbReference type="Proteomes" id="UP000048948"/>
    </source>
</evidence>
<dbReference type="Proteomes" id="UP000048948">
    <property type="component" value="Unassembled WGS sequence"/>
</dbReference>
<evidence type="ECO:0000313" key="2">
    <source>
        <dbReference type="EMBL" id="CKS79083.1"/>
    </source>
</evidence>
<gene>
    <name evidence="2" type="ORF">ERS027646_02464</name>
</gene>
<feature type="compositionally biased region" description="Polar residues" evidence="1">
    <location>
        <begin position="15"/>
        <end position="27"/>
    </location>
</feature>